<protein>
    <recommendedName>
        <fullName evidence="6">Sushi domain-containing protein</fullName>
    </recommendedName>
</protein>
<name>A0AAD7W3X9_9TELE</name>
<dbReference type="SMART" id="SM00032">
    <property type="entry name" value="CCP"/>
    <property type="match status" value="12"/>
</dbReference>
<dbReference type="Gene3D" id="2.10.70.10">
    <property type="entry name" value="Complement Module, domain 1"/>
    <property type="match status" value="11"/>
</dbReference>
<evidence type="ECO:0000313" key="8">
    <source>
        <dbReference type="Proteomes" id="UP001221898"/>
    </source>
</evidence>
<dbReference type="Pfam" id="PF00084">
    <property type="entry name" value="Sushi"/>
    <property type="match status" value="10"/>
</dbReference>
<keyword evidence="2 5" id="KW-0768">Sushi</keyword>
<keyword evidence="4 5" id="KW-1015">Disulfide bond</keyword>
<keyword evidence="3" id="KW-0732">Signal</keyword>
<dbReference type="PANTHER" id="PTHR45785">
    <property type="entry name" value="COMPLEMENT FACTOR H-RELATED"/>
    <property type="match status" value="1"/>
</dbReference>
<dbReference type="InterPro" id="IPR000436">
    <property type="entry name" value="Sushi_SCR_CCP_dom"/>
</dbReference>
<feature type="domain" description="Sushi" evidence="6">
    <location>
        <begin position="19"/>
        <end position="79"/>
    </location>
</feature>
<dbReference type="InterPro" id="IPR035976">
    <property type="entry name" value="Sushi/SCR/CCP_sf"/>
</dbReference>
<feature type="domain" description="Sushi" evidence="6">
    <location>
        <begin position="550"/>
        <end position="609"/>
    </location>
</feature>
<dbReference type="PANTHER" id="PTHR45785:SF2">
    <property type="entry name" value="COMPLEMENT FACTOR H-RELATED"/>
    <property type="match status" value="1"/>
</dbReference>
<sequence>MNCKNGQWTTSARYGCDPKQCGHPGDLLYGDFTLTRGEDFVFGSEIQYTCQRGYTLAGKINHRSCMAQGWDNAVPFCEVVKCEPIQPTEDFIASGNTEQPKYGDVIQFECKADNKLDGTEQIHCTDTGKWSESLPKCVEIVCESPEIPHGSTTSPTTKVYKKNEILSFACEKGYMPVGRPSSICTKDDWSPKPQCEEIVCKVPQLADIHPKTKNVFYPGEPALIKCGLGFRTSTKKLQDTALCQSDGSWSISTFCEEITCSVTVMDNIHPYYYRQSYRNGEKLSHHSCRTGFKESEYSTCRIEGWVPPLCQAITCDPMIPNARLLSEDRKYTLGQRLEYECNAFHTPEGKQEAICRVNGWKEKPLCTPKPSFCTRPDVDNGYLIPDKTNYEDASVIRYACDPGYKPLLEAWWGELTCNNNRWSHIPNCIDAAYCVPPTIAHAEVKDARDMYSHGEVVKFECVQEYNFKSKDNIRCVNGNWETPLPICETTGKMCPPLTRVEDAVITSKYKREYDHRSKVQYQCKELYKPDGKEVECINGIWNSIPKCTLSICTSPKEKVNDAVLVSKKEKLYENESSVHYRCEATTFAAEGVTTALCINGVWQYPHCIKKDYCEIPRLSHGIVLTSQEKVMEGETLDYMCFSPYKKKHEGNVTCKDAQWDEPVECTSTNAPCSNPPGVNDGDIHERKYENGELREVTYKCQKYFTLKDKTPVTCQMGNWTPSPVCLAPCEIKTIDAMYNLKDPKDIIYVPEGESVKLYCKFSYHAGVDFWRRWIDEVEVKCQSGNINYHRCVGPH</sequence>
<gene>
    <name evidence="7" type="ORF">AAFF_G00249520</name>
</gene>
<comment type="caution">
    <text evidence="5">Lacks conserved residue(s) required for the propagation of feature annotation.</text>
</comment>
<feature type="domain" description="Sushi" evidence="6">
    <location>
        <begin position="140"/>
        <end position="197"/>
    </location>
</feature>
<feature type="domain" description="Sushi" evidence="6">
    <location>
        <begin position="432"/>
        <end position="489"/>
    </location>
</feature>
<feature type="domain" description="Sushi" evidence="6">
    <location>
        <begin position="198"/>
        <end position="257"/>
    </location>
</feature>
<feature type="domain" description="Sushi" evidence="6">
    <location>
        <begin position="492"/>
        <end position="549"/>
    </location>
</feature>
<feature type="domain" description="Sushi" evidence="6">
    <location>
        <begin position="80"/>
        <end position="139"/>
    </location>
</feature>
<feature type="disulfide bond" evidence="5">
    <location>
        <begin position="200"/>
        <end position="243"/>
    </location>
</feature>
<proteinExistence type="predicted"/>
<dbReference type="AlphaFoldDB" id="A0AAD7W3X9"/>
<feature type="domain" description="Sushi" evidence="6">
    <location>
        <begin position="371"/>
        <end position="430"/>
    </location>
</feature>
<evidence type="ECO:0000256" key="3">
    <source>
        <dbReference type="ARBA" id="ARBA00022729"/>
    </source>
</evidence>
<dbReference type="SUPFAM" id="SSF57535">
    <property type="entry name" value="Complement control module/SCR domain"/>
    <property type="match status" value="11"/>
</dbReference>
<comment type="subcellular location">
    <subcellularLocation>
        <location evidence="1">Virion</location>
    </subcellularLocation>
</comment>
<dbReference type="PROSITE" id="PS50923">
    <property type="entry name" value="SUSHI"/>
    <property type="match status" value="10"/>
</dbReference>
<evidence type="ECO:0000313" key="7">
    <source>
        <dbReference type="EMBL" id="KAJ8377962.1"/>
    </source>
</evidence>
<evidence type="ECO:0000256" key="2">
    <source>
        <dbReference type="ARBA" id="ARBA00022659"/>
    </source>
</evidence>
<keyword evidence="8" id="KW-1185">Reference proteome</keyword>
<accession>A0AAD7W3X9</accession>
<dbReference type="GO" id="GO:0001851">
    <property type="term" value="F:complement component C3b binding"/>
    <property type="evidence" value="ECO:0007669"/>
    <property type="project" value="TreeGrafter"/>
</dbReference>
<dbReference type="Proteomes" id="UP001221898">
    <property type="component" value="Unassembled WGS sequence"/>
</dbReference>
<dbReference type="CDD" id="cd00033">
    <property type="entry name" value="CCP"/>
    <property type="match status" value="8"/>
</dbReference>
<dbReference type="EMBL" id="JAINUG010000335">
    <property type="protein sequence ID" value="KAJ8377962.1"/>
    <property type="molecule type" value="Genomic_DNA"/>
</dbReference>
<feature type="domain" description="Sushi" evidence="6">
    <location>
        <begin position="611"/>
        <end position="667"/>
    </location>
</feature>
<evidence type="ECO:0000256" key="4">
    <source>
        <dbReference type="ARBA" id="ARBA00023157"/>
    </source>
</evidence>
<dbReference type="GO" id="GO:0005615">
    <property type="term" value="C:extracellular space"/>
    <property type="evidence" value="ECO:0007669"/>
    <property type="project" value="TreeGrafter"/>
</dbReference>
<feature type="disulfide bond" evidence="5">
    <location>
        <begin position="110"/>
        <end position="137"/>
    </location>
</feature>
<evidence type="ECO:0000256" key="5">
    <source>
        <dbReference type="PROSITE-ProRule" id="PRU00302"/>
    </source>
</evidence>
<evidence type="ECO:0000256" key="1">
    <source>
        <dbReference type="ARBA" id="ARBA00004328"/>
    </source>
</evidence>
<dbReference type="GO" id="GO:0006956">
    <property type="term" value="P:complement activation"/>
    <property type="evidence" value="ECO:0007669"/>
    <property type="project" value="TreeGrafter"/>
</dbReference>
<reference evidence="7" key="1">
    <citation type="journal article" date="2023" name="Science">
        <title>Genome structures resolve the early diversification of teleost fishes.</title>
        <authorList>
            <person name="Parey E."/>
            <person name="Louis A."/>
            <person name="Montfort J."/>
            <person name="Bouchez O."/>
            <person name="Roques C."/>
            <person name="Iampietro C."/>
            <person name="Lluch J."/>
            <person name="Castinel A."/>
            <person name="Donnadieu C."/>
            <person name="Desvignes T."/>
            <person name="Floi Bucao C."/>
            <person name="Jouanno E."/>
            <person name="Wen M."/>
            <person name="Mejri S."/>
            <person name="Dirks R."/>
            <person name="Jansen H."/>
            <person name="Henkel C."/>
            <person name="Chen W.J."/>
            <person name="Zahm M."/>
            <person name="Cabau C."/>
            <person name="Klopp C."/>
            <person name="Thompson A.W."/>
            <person name="Robinson-Rechavi M."/>
            <person name="Braasch I."/>
            <person name="Lecointre G."/>
            <person name="Bobe J."/>
            <person name="Postlethwait J.H."/>
            <person name="Berthelot C."/>
            <person name="Roest Crollius H."/>
            <person name="Guiguen Y."/>
        </authorList>
    </citation>
    <scope>NUCLEOTIDE SEQUENCE</scope>
    <source>
        <strain evidence="7">NC1722</strain>
    </source>
</reference>
<evidence type="ECO:0000259" key="6">
    <source>
        <dbReference type="PROSITE" id="PS50923"/>
    </source>
</evidence>
<feature type="disulfide bond" evidence="5">
    <location>
        <begin position="50"/>
        <end position="77"/>
    </location>
</feature>
<organism evidence="7 8">
    <name type="scientific">Aldrovandia affinis</name>
    <dbReference type="NCBI Taxonomy" id="143900"/>
    <lineage>
        <taxon>Eukaryota</taxon>
        <taxon>Metazoa</taxon>
        <taxon>Chordata</taxon>
        <taxon>Craniata</taxon>
        <taxon>Vertebrata</taxon>
        <taxon>Euteleostomi</taxon>
        <taxon>Actinopterygii</taxon>
        <taxon>Neopterygii</taxon>
        <taxon>Teleostei</taxon>
        <taxon>Notacanthiformes</taxon>
        <taxon>Halosauridae</taxon>
        <taxon>Aldrovandia</taxon>
    </lineage>
</organism>
<comment type="caution">
    <text evidence="7">The sequence shown here is derived from an EMBL/GenBank/DDBJ whole genome shotgun (WGS) entry which is preliminary data.</text>
</comment>
<dbReference type="InterPro" id="IPR051503">
    <property type="entry name" value="ComplSys_Reg/VirEntry_Med"/>
</dbReference>
<feature type="domain" description="Sushi" evidence="6">
    <location>
        <begin position="670"/>
        <end position="727"/>
    </location>
</feature>